<gene>
    <name evidence="1" type="ORF">ABR189_22535</name>
</gene>
<reference evidence="1 2" key="1">
    <citation type="submission" date="2024-06" db="EMBL/GenBank/DDBJ databases">
        <title>Chitinophaga defluvii sp. nov., isolated from municipal sewage.</title>
        <authorList>
            <person name="Zhang L."/>
        </authorList>
    </citation>
    <scope>NUCLEOTIDE SEQUENCE [LARGE SCALE GENOMIC DNA]</scope>
    <source>
        <strain evidence="1 2">H8</strain>
    </source>
</reference>
<dbReference type="RefSeq" id="WP_354662746.1">
    <property type="nucleotide sequence ID" value="NZ_JBEXAC010000002.1"/>
</dbReference>
<accession>A0ABV2TAX7</accession>
<organism evidence="1 2">
    <name type="scientific">Chitinophaga defluvii</name>
    <dbReference type="NCBI Taxonomy" id="3163343"/>
    <lineage>
        <taxon>Bacteria</taxon>
        <taxon>Pseudomonadati</taxon>
        <taxon>Bacteroidota</taxon>
        <taxon>Chitinophagia</taxon>
        <taxon>Chitinophagales</taxon>
        <taxon>Chitinophagaceae</taxon>
        <taxon>Chitinophaga</taxon>
    </lineage>
</organism>
<dbReference type="Proteomes" id="UP001549749">
    <property type="component" value="Unassembled WGS sequence"/>
</dbReference>
<dbReference type="EMBL" id="JBEXAC010000002">
    <property type="protein sequence ID" value="MET7000186.1"/>
    <property type="molecule type" value="Genomic_DNA"/>
</dbReference>
<name>A0ABV2TAX7_9BACT</name>
<keyword evidence="2" id="KW-1185">Reference proteome</keyword>
<protein>
    <submittedName>
        <fullName evidence="1">Uncharacterized protein</fullName>
    </submittedName>
</protein>
<evidence type="ECO:0000313" key="2">
    <source>
        <dbReference type="Proteomes" id="UP001549749"/>
    </source>
</evidence>
<comment type="caution">
    <text evidence="1">The sequence shown here is derived from an EMBL/GenBank/DDBJ whole genome shotgun (WGS) entry which is preliminary data.</text>
</comment>
<sequence>MVKVFFNPDYTQTAMPADVKIEALEFIADIATHELKTALDIGQNGDEPWIRHPLVTPAARIMGGTRSISPGDVLQLDGEWFMVMALGFEKI</sequence>
<proteinExistence type="predicted"/>
<evidence type="ECO:0000313" key="1">
    <source>
        <dbReference type="EMBL" id="MET7000186.1"/>
    </source>
</evidence>